<dbReference type="Gene3D" id="1.10.10.10">
    <property type="entry name" value="Winged helix-like DNA-binding domain superfamily/Winged helix DNA-binding domain"/>
    <property type="match status" value="1"/>
</dbReference>
<dbReference type="InterPro" id="IPR036390">
    <property type="entry name" value="WH_DNA-bd_sf"/>
</dbReference>
<dbReference type="GO" id="GO:0003677">
    <property type="term" value="F:DNA binding"/>
    <property type="evidence" value="ECO:0007669"/>
    <property type="project" value="UniProtKB-KW"/>
</dbReference>
<dbReference type="SMART" id="SM00345">
    <property type="entry name" value="HTH_GNTR"/>
    <property type="match status" value="1"/>
</dbReference>
<dbReference type="GO" id="GO:0003700">
    <property type="term" value="F:DNA-binding transcription factor activity"/>
    <property type="evidence" value="ECO:0007669"/>
    <property type="project" value="InterPro"/>
</dbReference>
<dbReference type="Pfam" id="PF00392">
    <property type="entry name" value="GntR"/>
    <property type="match status" value="1"/>
</dbReference>
<evidence type="ECO:0000256" key="1">
    <source>
        <dbReference type="ARBA" id="ARBA00023015"/>
    </source>
</evidence>
<dbReference type="InterPro" id="IPR000524">
    <property type="entry name" value="Tscrpt_reg_HTH_GntR"/>
</dbReference>
<sequence length="230" mass="25921">MKSGMGLTKSHSLKRQSLPEALADSLRERILNGEFKPGESLVQEALAEEYECSRMPVREAFRQLEAAGLIVTKVHKGAVVAAMPAEQAQELYELRVNLESVLLEHAIPNMTDADLDASEQVLRELEKAYEERDINRWGSLNWEFHRSLYVPANRTQTLAIVQGVNLQVERYVRLQLLISETFEAAQKEHRALLEYCRARNVEAAVALLKQHIRDAGDSLVSSLEARSVDA</sequence>
<reference evidence="5 6" key="1">
    <citation type="submission" date="2016-10" db="EMBL/GenBank/DDBJ databases">
        <authorList>
            <person name="de Groot N.N."/>
        </authorList>
    </citation>
    <scope>NUCLEOTIDE SEQUENCE [LARGE SCALE GENOMIC DNA]</scope>
    <source>
        <strain evidence="5 6">CGMCC 1.8891</strain>
    </source>
</reference>
<feature type="domain" description="HTH gntR-type" evidence="4">
    <location>
        <begin position="16"/>
        <end position="83"/>
    </location>
</feature>
<dbReference type="SUPFAM" id="SSF46785">
    <property type="entry name" value="Winged helix' DNA-binding domain"/>
    <property type="match status" value="1"/>
</dbReference>
<evidence type="ECO:0000256" key="3">
    <source>
        <dbReference type="ARBA" id="ARBA00023163"/>
    </source>
</evidence>
<dbReference type="PANTHER" id="PTHR43537:SF41">
    <property type="entry name" value="TRANSCRIPTIONAL REGULATORY PROTEIN"/>
    <property type="match status" value="1"/>
</dbReference>
<proteinExistence type="predicted"/>
<dbReference type="InterPro" id="IPR008920">
    <property type="entry name" value="TF_FadR/GntR_C"/>
</dbReference>
<organism evidence="5 6">
    <name type="scientific">Celeribacter halophilus</name>
    <dbReference type="NCBI Taxonomy" id="576117"/>
    <lineage>
        <taxon>Bacteria</taxon>
        <taxon>Pseudomonadati</taxon>
        <taxon>Pseudomonadota</taxon>
        <taxon>Alphaproteobacteria</taxon>
        <taxon>Rhodobacterales</taxon>
        <taxon>Roseobacteraceae</taxon>
        <taxon>Celeribacter</taxon>
    </lineage>
</organism>
<dbReference type="AlphaFoldDB" id="A0A1I3V8X0"/>
<dbReference type="Proteomes" id="UP000183299">
    <property type="component" value="Unassembled WGS sequence"/>
</dbReference>
<dbReference type="PROSITE" id="PS50949">
    <property type="entry name" value="HTH_GNTR"/>
    <property type="match status" value="1"/>
</dbReference>
<dbReference type="STRING" id="576117.SAMN04488138_11415"/>
<keyword evidence="6" id="KW-1185">Reference proteome</keyword>
<dbReference type="EMBL" id="FORY01000014">
    <property type="protein sequence ID" value="SFJ91590.1"/>
    <property type="molecule type" value="Genomic_DNA"/>
</dbReference>
<dbReference type="Gene3D" id="1.20.120.530">
    <property type="entry name" value="GntR ligand-binding domain-like"/>
    <property type="match status" value="1"/>
</dbReference>
<dbReference type="PANTHER" id="PTHR43537">
    <property type="entry name" value="TRANSCRIPTIONAL REGULATOR, GNTR FAMILY"/>
    <property type="match status" value="1"/>
</dbReference>
<evidence type="ECO:0000313" key="6">
    <source>
        <dbReference type="Proteomes" id="UP000183299"/>
    </source>
</evidence>
<dbReference type="GeneID" id="98666231"/>
<accession>A0A1I3V8X0</accession>
<protein>
    <submittedName>
        <fullName evidence="5">Transcriptional regulator, GntR family</fullName>
    </submittedName>
</protein>
<evidence type="ECO:0000259" key="4">
    <source>
        <dbReference type="PROSITE" id="PS50949"/>
    </source>
</evidence>
<dbReference type="CDD" id="cd07377">
    <property type="entry name" value="WHTH_GntR"/>
    <property type="match status" value="1"/>
</dbReference>
<evidence type="ECO:0000313" key="5">
    <source>
        <dbReference type="EMBL" id="SFJ91590.1"/>
    </source>
</evidence>
<name>A0A1I3V8X0_9RHOB</name>
<evidence type="ECO:0000256" key="2">
    <source>
        <dbReference type="ARBA" id="ARBA00023125"/>
    </source>
</evidence>
<dbReference type="InterPro" id="IPR036388">
    <property type="entry name" value="WH-like_DNA-bd_sf"/>
</dbReference>
<dbReference type="InterPro" id="IPR011711">
    <property type="entry name" value="GntR_C"/>
</dbReference>
<keyword evidence="3" id="KW-0804">Transcription</keyword>
<keyword evidence="1" id="KW-0805">Transcription regulation</keyword>
<dbReference type="SMART" id="SM00895">
    <property type="entry name" value="FCD"/>
    <property type="match status" value="1"/>
</dbReference>
<dbReference type="RefSeq" id="WP_211314292.1">
    <property type="nucleotide sequence ID" value="NZ_FORY01000014.1"/>
</dbReference>
<dbReference type="Pfam" id="PF07729">
    <property type="entry name" value="FCD"/>
    <property type="match status" value="1"/>
</dbReference>
<dbReference type="SUPFAM" id="SSF48008">
    <property type="entry name" value="GntR ligand-binding domain-like"/>
    <property type="match status" value="1"/>
</dbReference>
<keyword evidence="2" id="KW-0238">DNA-binding</keyword>
<gene>
    <name evidence="5" type="ORF">SAMN04488138_11415</name>
</gene>